<dbReference type="GO" id="GO:0080120">
    <property type="term" value="P:CAAX-box protein maturation"/>
    <property type="evidence" value="ECO:0007669"/>
    <property type="project" value="UniProtKB-ARBA"/>
</dbReference>
<feature type="domain" description="CAAX prenyl protease 2/Lysostaphin resistance protein A-like" evidence="2">
    <location>
        <begin position="118"/>
        <end position="210"/>
    </location>
</feature>
<keyword evidence="1" id="KW-1133">Transmembrane helix</keyword>
<keyword evidence="4" id="KW-1185">Reference proteome</keyword>
<proteinExistence type="predicted"/>
<dbReference type="GO" id="GO:0006508">
    <property type="term" value="P:proteolysis"/>
    <property type="evidence" value="ECO:0007669"/>
    <property type="project" value="UniProtKB-KW"/>
</dbReference>
<sequence length="226" mass="25794">MAGQNPLSPQFLAYVGPFGVFMGLLVLLPRLNLPIRVNLAIWLVVCALAIFVWSRQVLEFRPAQWVMSTLVGVAVFLLWIAPDVLVPGWRSHWIFQNSIMGELKTSLPSDALTDNLSLAMRVLRATLIVPIVEELFWRGWLMRWLIDPKFEEVPLGKYLLSSFLLVALLFALEHGPYWDVGLLAGLAYNFWMVRTKRLSDLILAHAVTNGCLCAYVLRTGHWEYWL</sequence>
<dbReference type="AlphaFoldDB" id="A0A7S7SNM6"/>
<evidence type="ECO:0000256" key="1">
    <source>
        <dbReference type="SAM" id="Phobius"/>
    </source>
</evidence>
<dbReference type="Pfam" id="PF02517">
    <property type="entry name" value="Rce1-like"/>
    <property type="match status" value="1"/>
</dbReference>
<organism evidence="3 4">
    <name type="scientific">Paludibaculum fermentans</name>
    <dbReference type="NCBI Taxonomy" id="1473598"/>
    <lineage>
        <taxon>Bacteria</taxon>
        <taxon>Pseudomonadati</taxon>
        <taxon>Acidobacteriota</taxon>
        <taxon>Terriglobia</taxon>
        <taxon>Bryobacterales</taxon>
        <taxon>Bryobacteraceae</taxon>
        <taxon>Paludibaculum</taxon>
    </lineage>
</organism>
<dbReference type="RefSeq" id="WP_194451960.1">
    <property type="nucleotide sequence ID" value="NZ_CP063849.1"/>
</dbReference>
<dbReference type="GO" id="GO:0004175">
    <property type="term" value="F:endopeptidase activity"/>
    <property type="evidence" value="ECO:0007669"/>
    <property type="project" value="UniProtKB-ARBA"/>
</dbReference>
<dbReference type="EMBL" id="CP063849">
    <property type="protein sequence ID" value="QOY90295.1"/>
    <property type="molecule type" value="Genomic_DNA"/>
</dbReference>
<dbReference type="InterPro" id="IPR003675">
    <property type="entry name" value="Rce1/LyrA-like_dom"/>
</dbReference>
<keyword evidence="3" id="KW-0378">Hydrolase</keyword>
<feature type="transmembrane region" description="Helical" evidence="1">
    <location>
        <begin position="35"/>
        <end position="53"/>
    </location>
</feature>
<feature type="transmembrane region" description="Helical" evidence="1">
    <location>
        <begin position="12"/>
        <end position="29"/>
    </location>
</feature>
<dbReference type="Proteomes" id="UP000593892">
    <property type="component" value="Chromosome"/>
</dbReference>
<evidence type="ECO:0000313" key="4">
    <source>
        <dbReference type="Proteomes" id="UP000593892"/>
    </source>
</evidence>
<keyword evidence="3" id="KW-0645">Protease</keyword>
<keyword evidence="1" id="KW-0812">Transmembrane</keyword>
<evidence type="ECO:0000259" key="2">
    <source>
        <dbReference type="Pfam" id="PF02517"/>
    </source>
</evidence>
<protein>
    <submittedName>
        <fullName evidence="3">CAAX prenyl protease-related protein</fullName>
    </submittedName>
</protein>
<name>A0A7S7SNM6_PALFE</name>
<reference evidence="3 4" key="1">
    <citation type="submission" date="2020-10" db="EMBL/GenBank/DDBJ databases">
        <title>Complete genome sequence of Paludibaculum fermentans P105T, a facultatively anaerobic acidobacterium capable of dissimilatory Fe(III) reduction.</title>
        <authorList>
            <person name="Dedysh S.N."/>
            <person name="Beletsky A.V."/>
            <person name="Kulichevskaya I.S."/>
            <person name="Mardanov A.V."/>
            <person name="Ravin N.V."/>
        </authorList>
    </citation>
    <scope>NUCLEOTIDE SEQUENCE [LARGE SCALE GENOMIC DNA]</scope>
    <source>
        <strain evidence="3 4">P105</strain>
    </source>
</reference>
<evidence type="ECO:0000313" key="3">
    <source>
        <dbReference type="EMBL" id="QOY90295.1"/>
    </source>
</evidence>
<dbReference type="InterPro" id="IPR014346">
    <property type="entry name" value="Prenyl_protease-related"/>
</dbReference>
<gene>
    <name evidence="3" type="ORF">IRI77_10160</name>
</gene>
<dbReference type="KEGG" id="pfer:IRI77_10160"/>
<dbReference type="NCBIfam" id="TIGR03008">
    <property type="entry name" value="pepcterm_CAAX"/>
    <property type="match status" value="1"/>
</dbReference>
<accession>A0A7S7SNM6</accession>
<feature type="transmembrane region" description="Helical" evidence="1">
    <location>
        <begin position="65"/>
        <end position="82"/>
    </location>
</feature>
<keyword evidence="1" id="KW-0472">Membrane</keyword>